<dbReference type="GO" id="GO:0097711">
    <property type="term" value="P:ciliary basal body-plasma membrane docking"/>
    <property type="evidence" value="ECO:0007669"/>
    <property type="project" value="TreeGrafter"/>
</dbReference>
<feature type="coiled-coil region" evidence="8">
    <location>
        <begin position="1018"/>
        <end position="1052"/>
    </location>
</feature>
<evidence type="ECO:0000256" key="5">
    <source>
        <dbReference type="ARBA" id="ARBA00023054"/>
    </source>
</evidence>
<keyword evidence="6" id="KW-0206">Cytoskeleton</keyword>
<feature type="coiled-coil region" evidence="8">
    <location>
        <begin position="1539"/>
        <end position="1573"/>
    </location>
</feature>
<feature type="coiled-coil region" evidence="8">
    <location>
        <begin position="76"/>
        <end position="205"/>
    </location>
</feature>
<reference evidence="10" key="2">
    <citation type="journal article" date="2023" name="BMC Genomics">
        <title>Pest status, molecular evolution, and epigenetic factors derived from the genome assembly of Frankliniella fusca, a thysanopteran phytovirus vector.</title>
        <authorList>
            <person name="Catto M.A."/>
            <person name="Labadie P.E."/>
            <person name="Jacobson A.L."/>
            <person name="Kennedy G.G."/>
            <person name="Srinivasan R."/>
            <person name="Hunt B.G."/>
        </authorList>
    </citation>
    <scope>NUCLEOTIDE SEQUENCE</scope>
    <source>
        <strain evidence="10">PL_HMW_Pooled</strain>
    </source>
</reference>
<evidence type="ECO:0000256" key="2">
    <source>
        <dbReference type="ARBA" id="ARBA00004300"/>
    </source>
</evidence>
<feature type="coiled-coil region" evidence="8">
    <location>
        <begin position="1840"/>
        <end position="1901"/>
    </location>
</feature>
<feature type="coiled-coil region" evidence="8">
    <location>
        <begin position="1299"/>
        <end position="1340"/>
    </location>
</feature>
<comment type="subcellular location">
    <subcellularLocation>
        <location evidence="1">Cytoplasm</location>
        <location evidence="1">Cytoskeleton</location>
        <location evidence="1">Cilium basal body</location>
    </subcellularLocation>
    <subcellularLocation>
        <location evidence="2">Cytoplasm</location>
        <location evidence="2">Cytoskeleton</location>
        <location evidence="2">Microtubule organizing center</location>
        <location evidence="2">Centrosome</location>
    </subcellularLocation>
</comment>
<evidence type="ECO:0000256" key="9">
    <source>
        <dbReference type="SAM" id="MobiDB-lite"/>
    </source>
</evidence>
<feature type="coiled-coil region" evidence="8">
    <location>
        <begin position="464"/>
        <end position="556"/>
    </location>
</feature>
<dbReference type="PANTHER" id="PTHR18879">
    <property type="entry name" value="CENTROSOMAL PROTEIN OF 290 KDA"/>
    <property type="match status" value="1"/>
</dbReference>
<feature type="coiled-coil region" evidence="8">
    <location>
        <begin position="251"/>
        <end position="425"/>
    </location>
</feature>
<name>A0AAE1HK49_9NEOP</name>
<evidence type="ECO:0000256" key="8">
    <source>
        <dbReference type="SAM" id="Coils"/>
    </source>
</evidence>
<keyword evidence="7" id="KW-0966">Cell projection</keyword>
<gene>
    <name evidence="10" type="ORF">KUF71_001474</name>
</gene>
<dbReference type="GO" id="GO:0035869">
    <property type="term" value="C:ciliary transition zone"/>
    <property type="evidence" value="ECO:0007669"/>
    <property type="project" value="TreeGrafter"/>
</dbReference>
<dbReference type="GO" id="GO:0034451">
    <property type="term" value="C:centriolar satellite"/>
    <property type="evidence" value="ECO:0007669"/>
    <property type="project" value="TreeGrafter"/>
</dbReference>
<proteinExistence type="predicted"/>
<dbReference type="GO" id="GO:1905515">
    <property type="term" value="P:non-motile cilium assembly"/>
    <property type="evidence" value="ECO:0007669"/>
    <property type="project" value="TreeGrafter"/>
</dbReference>
<feature type="coiled-coil region" evidence="8">
    <location>
        <begin position="652"/>
        <end position="700"/>
    </location>
</feature>
<reference evidence="10" key="1">
    <citation type="submission" date="2021-07" db="EMBL/GenBank/DDBJ databases">
        <authorList>
            <person name="Catto M.A."/>
            <person name="Jacobson A."/>
            <person name="Kennedy G."/>
            <person name="Labadie P."/>
            <person name="Hunt B.G."/>
            <person name="Srinivasan R."/>
        </authorList>
    </citation>
    <scope>NUCLEOTIDE SEQUENCE</scope>
    <source>
        <strain evidence="10">PL_HMW_Pooled</strain>
        <tissue evidence="10">Head</tissue>
    </source>
</reference>
<feature type="coiled-coil region" evidence="8">
    <location>
        <begin position="1702"/>
        <end position="1784"/>
    </location>
</feature>
<dbReference type="PANTHER" id="PTHR18879:SF20">
    <property type="entry name" value="CENTROSOMAL PROTEIN OF 290 KDA"/>
    <property type="match status" value="1"/>
</dbReference>
<keyword evidence="4" id="KW-0970">Cilium biogenesis/degradation</keyword>
<dbReference type="InterPro" id="IPR026201">
    <property type="entry name" value="Cep290"/>
</dbReference>
<evidence type="ECO:0000256" key="3">
    <source>
        <dbReference type="ARBA" id="ARBA00022490"/>
    </source>
</evidence>
<feature type="coiled-coil region" evidence="8">
    <location>
        <begin position="1950"/>
        <end position="1993"/>
    </location>
</feature>
<feature type="coiled-coil region" evidence="8">
    <location>
        <begin position="926"/>
        <end position="985"/>
    </location>
</feature>
<dbReference type="GO" id="GO:1905349">
    <property type="term" value="P:ciliary transition zone assembly"/>
    <property type="evidence" value="ECO:0007669"/>
    <property type="project" value="TreeGrafter"/>
</dbReference>
<evidence type="ECO:0000256" key="7">
    <source>
        <dbReference type="ARBA" id="ARBA00023273"/>
    </source>
</evidence>
<keyword evidence="5 8" id="KW-0175">Coiled coil</keyword>
<dbReference type="EMBL" id="JAHWGI010001107">
    <property type="protein sequence ID" value="KAK3922678.1"/>
    <property type="molecule type" value="Genomic_DNA"/>
</dbReference>
<comment type="caution">
    <text evidence="10">The sequence shown here is derived from an EMBL/GenBank/DDBJ whole genome shotgun (WGS) entry which is preliminary data.</text>
</comment>
<evidence type="ECO:0000256" key="1">
    <source>
        <dbReference type="ARBA" id="ARBA00004120"/>
    </source>
</evidence>
<keyword evidence="11" id="KW-1185">Reference proteome</keyword>
<evidence type="ECO:0000313" key="10">
    <source>
        <dbReference type="EMBL" id="KAK3922678.1"/>
    </source>
</evidence>
<feature type="coiled-coil region" evidence="8">
    <location>
        <begin position="788"/>
        <end position="822"/>
    </location>
</feature>
<feature type="region of interest" description="Disordered" evidence="9">
    <location>
        <begin position="1640"/>
        <end position="1665"/>
    </location>
</feature>
<evidence type="ECO:0000256" key="6">
    <source>
        <dbReference type="ARBA" id="ARBA00023212"/>
    </source>
</evidence>
<protein>
    <submittedName>
        <fullName evidence="10">Centrosomal protein of 290 kDa</fullName>
    </submittedName>
</protein>
<organism evidence="10 11">
    <name type="scientific">Frankliniella fusca</name>
    <dbReference type="NCBI Taxonomy" id="407009"/>
    <lineage>
        <taxon>Eukaryota</taxon>
        <taxon>Metazoa</taxon>
        <taxon>Ecdysozoa</taxon>
        <taxon>Arthropoda</taxon>
        <taxon>Hexapoda</taxon>
        <taxon>Insecta</taxon>
        <taxon>Pterygota</taxon>
        <taxon>Neoptera</taxon>
        <taxon>Paraneoptera</taxon>
        <taxon>Thysanoptera</taxon>
        <taxon>Terebrantia</taxon>
        <taxon>Thripoidea</taxon>
        <taxon>Thripidae</taxon>
        <taxon>Frankliniella</taxon>
    </lineage>
</organism>
<feature type="coiled-coil region" evidence="8">
    <location>
        <begin position="1083"/>
        <end position="1138"/>
    </location>
</feature>
<accession>A0AAE1HK49</accession>
<keyword evidence="3" id="KW-0963">Cytoplasm</keyword>
<sequence>MDLKFPLNVNFDDLTDDEKDEIASSLPKENLDKSNDISQLKSCVKLLQKCLGFKVEQVINLGLELDELASKQGAEEAQLIQEINNLKAQLDESSLKSIKNVTEIDSEEDIRRLLHVSELNAQQLLAEVQAQEQEQLSNKIEIEKLESQLAAVESDRLQLQRELSALKEEIHDQQKEEETGMLEPLRKEQQLVESLRKKNKHLSHLLNDIEMSEKENIVLREKLTSVKIELAEATKNIMHITGDIVTLQITKEELLEKLHHSEQMCKALTNQIQDLVGEKEKRDAELEAFQQEVDVRIQEWKEIVASKEEELSDLKEQLTHQSLKGQYIMKDCESEQIFLLSQTLQKRESQIDELQSQLSQATKDLTETTSLLENMHRASEISQAGLYPPNVEVTEKQLVATEERIRILEEKLQDAENDAVGKSEEITKLIIQLRSYEAGEFGLSEALAQIKDLSQQKTIRDKHIEQLVETANSLQHTCDCLQEENLTLRERLHISPEEQVLTSAVVLKSKEQNVYKTQQQHIDRLEEDLLSAKMDRRTLSQQILVLKNKIAELEKYPQDTQKPGVRQQSRHQADDRVAARKIRVLQQKQYQLDIEHQTLIEENEALRQGLHDILDSVHHQDGKSNVRLESKILEHLLQALDSRHISGWYHPAMRIQAKVNAVEGSNEALREQLHSMREEELKIQDELQRAKLHIAELEGNIMEAKIPSQTVCEPCSPQLEQNKVSLPFSLPVQLSPEGCDLLSKINNHLLQVLHENEVEKSQVSETVKMQKELQLHLEDLVSHFTLTINQQNIEKLKLEEERSKLEDDVISMEAKLTFAETQVSHLKSLWDTFSSQDEIKREMVRDIYSIVDLLAEKEKYSRIAQSALQFAQNTKKQSKVIRTEWNISKENLIKQIGDLLQFKKVSLLHMTDLQTLLVNSVPLASLIAANKQREEVSIKYNQLLRQFEISENKSSIDLKQLISELELERNEKHDLARRLEDMSKMLSLRKYESNDSSQELSSLLARTEAESLRNKQQAQHAEKMAEIIKTEMKQLSERCSALEEEVLTLLNANEGKMEKNTFLCSGCLFRNKSSDENCSEYQLSKAKAEVMELQASRETLQELANISQAQVQMLDQLHERSELQLDSLRQVLYKLQSENDLKSELVRLTEELCASQVSEMSAWNQISSLEKRNYEILAAKEMQDKEIAELQSKFNMEKQQFLQQFRKMQEEIITLRVNSDMLPLAFFYLVVTAYTQCSAENRNLWQCLLDKNKELATLKTDLEIEKVSCQQSLELQKAIQTAHSDVDCQHQLESWSAEVSELKIKALRSSRQLETLESNLMQAYERLQKRETLLSSLEQQVLLYDIQKKSTIADKDTMGIVPERRRPPTEINIQTTSNILEPKEKESEPKDDVNKMASTPQKEAAVIYQIGDTHEAKSTIKCGEEEHLKQQIRRYQEEVLKLSNCLRDKESELESERNTLRDLQQSLVKNEVPLPRMDQLPDIYDKISERGDIGSTNQEKVALQATVDSLQTIIVQKEDTISRYQKFLQDIREEDGRIISNLQEHLRLQQADLTALEQAYVRLKISMRQLTLNINGENNCKETLNLHLIRSNELEDEVSLLKSKVLTLSSELQQKQQEASYWKSASQQHLGTIEDLNNRLSDCGKGEKRPPPSVSSGGMSMQNPLKSTNLSILPIKTDIEKKNFKRSRVSEGYSKVTESQIQLQVSSEVTELRNKIQQMEEQELKHKNEIQRLKDQIPIYSRRVHQSQAETILPERERELLKKIRTLEQQAERLISDHEKTLLQISQQHAKKIKSAENVARWDEQKKHQIQIERLKSCLQEQTDETALLLDKIDRMHITVHRLEKEKLSLEHQLKSFYQEKAMLEERLKNLESNQITPCLLEDLQQDRDRLLREVQTLKAKDLKVENSQPSSNLRDSQQSKIYTKKKLHKKDITKDKETMELHTSNATERDRANILKANLELECQNLELKLEAEKLRSELPCLRNRVAHLERLLSEVHDHQAVEPSSMTFSDTLEMENKGLHNMVKHLSAQLEAANQRLQSPENISDHTKIAALQTELSQKSLLLGKVKILLERAALKERQLTEQVRRLQAAIGSK</sequence>
<evidence type="ECO:0000256" key="4">
    <source>
        <dbReference type="ARBA" id="ARBA00022794"/>
    </source>
</evidence>
<feature type="coiled-coil region" evidence="8">
    <location>
        <begin position="1432"/>
        <end position="1466"/>
    </location>
</feature>
<evidence type="ECO:0000313" key="11">
    <source>
        <dbReference type="Proteomes" id="UP001219518"/>
    </source>
</evidence>
<dbReference type="Proteomes" id="UP001219518">
    <property type="component" value="Unassembled WGS sequence"/>
</dbReference>